<dbReference type="Proteomes" id="UP000294752">
    <property type="component" value="Unassembled WGS sequence"/>
</dbReference>
<reference evidence="1 2" key="1">
    <citation type="submission" date="2019-03" db="EMBL/GenBank/DDBJ databases">
        <title>Genomic Encyclopedia of Type Strains, Phase III (KMG-III): the genomes of soil and plant-associated and newly described type strains.</title>
        <authorList>
            <person name="Whitman W."/>
        </authorList>
    </citation>
    <scope>NUCLEOTIDE SEQUENCE [LARGE SCALE GENOMIC DNA]</scope>
    <source>
        <strain evidence="1 2">CGMCC 1.12801</strain>
    </source>
</reference>
<evidence type="ECO:0000313" key="1">
    <source>
        <dbReference type="EMBL" id="TDS12379.1"/>
    </source>
</evidence>
<evidence type="ECO:0000313" key="2">
    <source>
        <dbReference type="Proteomes" id="UP000294752"/>
    </source>
</evidence>
<dbReference type="EMBL" id="SNZV01000006">
    <property type="protein sequence ID" value="TDS12379.1"/>
    <property type="molecule type" value="Genomic_DNA"/>
</dbReference>
<keyword evidence="2" id="KW-1185">Reference proteome</keyword>
<comment type="caution">
    <text evidence="1">The sequence shown here is derived from an EMBL/GenBank/DDBJ whole genome shotgun (WGS) entry which is preliminary data.</text>
</comment>
<name>A0A4R7CVE0_9SPHI</name>
<proteinExistence type="predicted"/>
<organism evidence="1 2">
    <name type="scientific">Sphingobacterium paludis</name>
    <dbReference type="NCBI Taxonomy" id="1476465"/>
    <lineage>
        <taxon>Bacteria</taxon>
        <taxon>Pseudomonadati</taxon>
        <taxon>Bacteroidota</taxon>
        <taxon>Sphingobacteriia</taxon>
        <taxon>Sphingobacteriales</taxon>
        <taxon>Sphingobacteriaceae</taxon>
        <taxon>Sphingobacterium</taxon>
    </lineage>
</organism>
<dbReference type="AlphaFoldDB" id="A0A4R7CVE0"/>
<gene>
    <name evidence="1" type="ORF">B0I21_106237</name>
</gene>
<protein>
    <submittedName>
        <fullName evidence="1">Uncharacterized protein</fullName>
    </submittedName>
</protein>
<accession>A0A4R7CVE0</accession>
<sequence>MKKNINTEQVLVISVKSCVPVSGQFCKVHSIKA</sequence>